<dbReference type="Gene3D" id="3.30.2010.10">
    <property type="entry name" value="Metalloproteases ('zincins'), catalytic domain"/>
    <property type="match status" value="1"/>
</dbReference>
<sequence>MNGPRRLFGRCQTTAQVRLPELTVHYALVRHPLRKRLALRVTAEGAIEARAPMHMSQATVERFLRDQAAWLTEQLARCRSHPPTRPVLADGVLIPLLDERLVLRVAGEGITRARRVGDELWLPVPLSADGLELALERWYRRRAAEYLPERLAHWATRMGVTWRTVTIRGQTGRWGSCSSRGAINLNWRLMRLPVRLVDYVLVHELCHRFEMNHSPAFWERVAAVLPDWSHLRRELRRYPIAG</sequence>
<name>A0ABQ0C4F1_9PROT</name>
<evidence type="ECO:0000313" key="2">
    <source>
        <dbReference type="EMBL" id="GAB0055758.1"/>
    </source>
</evidence>
<gene>
    <name evidence="2" type="ORF">SIID45300_00053</name>
</gene>
<organism evidence="2 3">
    <name type="scientific">Candidatus Magnetaquiglobus chichijimensis</name>
    <dbReference type="NCBI Taxonomy" id="3141448"/>
    <lineage>
        <taxon>Bacteria</taxon>
        <taxon>Pseudomonadati</taxon>
        <taxon>Pseudomonadota</taxon>
        <taxon>Magnetococcia</taxon>
        <taxon>Magnetococcales</taxon>
        <taxon>Candidatus Magnetaquicoccaceae</taxon>
        <taxon>Candidatus Magnetaquiglobus</taxon>
    </lineage>
</organism>
<reference evidence="2 3" key="2">
    <citation type="submission" date="2024-09" db="EMBL/GenBank/DDBJ databases">
        <title>Draft genome sequence of Candidatus Magnetaquicoccaceae bacterium FCR-1.</title>
        <authorList>
            <person name="Shimoshige H."/>
            <person name="Shimamura S."/>
            <person name="Taoka A."/>
            <person name="Kobayashi H."/>
            <person name="Maekawa T."/>
        </authorList>
    </citation>
    <scope>NUCLEOTIDE SEQUENCE [LARGE SCALE GENOMIC DNA]</scope>
    <source>
        <strain evidence="2 3">FCR-1</strain>
    </source>
</reference>
<dbReference type="InterPro" id="IPR002725">
    <property type="entry name" value="YgjP-like_metallopeptidase"/>
</dbReference>
<keyword evidence="3" id="KW-1185">Reference proteome</keyword>
<evidence type="ECO:0000313" key="3">
    <source>
        <dbReference type="Proteomes" id="UP001628193"/>
    </source>
</evidence>
<dbReference type="Pfam" id="PF01863">
    <property type="entry name" value="YgjP-like"/>
    <property type="match status" value="1"/>
</dbReference>
<dbReference type="Proteomes" id="UP001628193">
    <property type="component" value="Unassembled WGS sequence"/>
</dbReference>
<dbReference type="PANTHER" id="PTHR30399">
    <property type="entry name" value="UNCHARACTERIZED PROTEIN YGJP"/>
    <property type="match status" value="1"/>
</dbReference>
<feature type="domain" description="YgjP-like metallopeptidase" evidence="1">
    <location>
        <begin position="35"/>
        <end position="237"/>
    </location>
</feature>
<protein>
    <recommendedName>
        <fullName evidence="1">YgjP-like metallopeptidase domain-containing protein</fullName>
    </recommendedName>
</protein>
<comment type="caution">
    <text evidence="2">The sequence shown here is derived from an EMBL/GenBank/DDBJ whole genome shotgun (WGS) entry which is preliminary data.</text>
</comment>
<dbReference type="InterPro" id="IPR053136">
    <property type="entry name" value="UTP_pyrophosphatase-like"/>
</dbReference>
<dbReference type="CDD" id="cd07344">
    <property type="entry name" value="M48_yhfN_like"/>
    <property type="match status" value="1"/>
</dbReference>
<accession>A0ABQ0C4F1</accession>
<dbReference type="RefSeq" id="WP_420903470.1">
    <property type="nucleotide sequence ID" value="NZ_BAAFGK010000001.1"/>
</dbReference>
<dbReference type="PANTHER" id="PTHR30399:SF1">
    <property type="entry name" value="UTP PYROPHOSPHATASE"/>
    <property type="match status" value="1"/>
</dbReference>
<dbReference type="EMBL" id="BAAFGK010000001">
    <property type="protein sequence ID" value="GAB0055758.1"/>
    <property type="molecule type" value="Genomic_DNA"/>
</dbReference>
<reference evidence="2 3" key="1">
    <citation type="submission" date="2024-05" db="EMBL/GenBank/DDBJ databases">
        <authorList>
            <consortium name="Candidatus Magnetaquicoccaceae bacterium FCR-1 genome sequencing consortium"/>
            <person name="Shimoshige H."/>
            <person name="Shimamura S."/>
            <person name="Taoka A."/>
            <person name="Kobayashi H."/>
            <person name="Maekawa T."/>
        </authorList>
    </citation>
    <scope>NUCLEOTIDE SEQUENCE [LARGE SCALE GENOMIC DNA]</scope>
    <source>
        <strain evidence="2 3">FCR-1</strain>
    </source>
</reference>
<proteinExistence type="predicted"/>
<evidence type="ECO:0000259" key="1">
    <source>
        <dbReference type="Pfam" id="PF01863"/>
    </source>
</evidence>